<comment type="subcellular location">
    <subcellularLocation>
        <location evidence="2 10">Secreted</location>
    </subcellularLocation>
</comment>
<keyword evidence="11" id="KW-1133">Transmembrane helix</keyword>
<dbReference type="Pfam" id="PF07335">
    <property type="entry name" value="Glyco_hydro_75"/>
    <property type="match status" value="1"/>
</dbReference>
<keyword evidence="5" id="KW-0732">Signal</keyword>
<keyword evidence="11" id="KW-0472">Membrane</keyword>
<comment type="catalytic activity">
    <reaction evidence="1 10">
        <text>Endohydrolysis of beta-(1-&gt;4)-linkages between D-glucosamine residues in a partly acetylated chitosan.</text>
        <dbReference type="EC" id="3.2.1.132"/>
    </reaction>
</comment>
<proteinExistence type="inferred from homology"/>
<keyword evidence="6 10" id="KW-0378">Hydrolase</keyword>
<accession>A0A1Y2DP81</accession>
<dbReference type="GO" id="GO:0016977">
    <property type="term" value="F:chitosanase activity"/>
    <property type="evidence" value="ECO:0007669"/>
    <property type="project" value="UniProtKB-EC"/>
</dbReference>
<keyword evidence="13" id="KW-1185">Reference proteome</keyword>
<gene>
    <name evidence="12" type="ORF">BCR38DRAFT_349608</name>
</gene>
<dbReference type="GeneID" id="63772716"/>
<name>A0A1Y2DP81_9PEZI</name>
<dbReference type="GO" id="GO:0000272">
    <property type="term" value="P:polysaccharide catabolic process"/>
    <property type="evidence" value="ECO:0007669"/>
    <property type="project" value="UniProtKB-KW"/>
</dbReference>
<feature type="transmembrane region" description="Helical" evidence="11">
    <location>
        <begin position="253"/>
        <end position="273"/>
    </location>
</feature>
<organism evidence="12 13">
    <name type="scientific">Pseudomassariella vexata</name>
    <dbReference type="NCBI Taxonomy" id="1141098"/>
    <lineage>
        <taxon>Eukaryota</taxon>
        <taxon>Fungi</taxon>
        <taxon>Dikarya</taxon>
        <taxon>Ascomycota</taxon>
        <taxon>Pezizomycotina</taxon>
        <taxon>Sordariomycetes</taxon>
        <taxon>Xylariomycetidae</taxon>
        <taxon>Amphisphaeriales</taxon>
        <taxon>Pseudomassariaceae</taxon>
        <taxon>Pseudomassariella</taxon>
    </lineage>
</organism>
<evidence type="ECO:0000256" key="5">
    <source>
        <dbReference type="ARBA" id="ARBA00022729"/>
    </source>
</evidence>
<evidence type="ECO:0000256" key="6">
    <source>
        <dbReference type="ARBA" id="ARBA00022801"/>
    </source>
</evidence>
<keyword evidence="9 10" id="KW-0624">Polysaccharide degradation</keyword>
<dbReference type="PANTHER" id="PTHR42061:SF6">
    <property type="entry name" value="ENDO-CHITOSANASE"/>
    <property type="match status" value="1"/>
</dbReference>
<evidence type="ECO:0000256" key="11">
    <source>
        <dbReference type="SAM" id="Phobius"/>
    </source>
</evidence>
<dbReference type="AlphaFoldDB" id="A0A1Y2DP81"/>
<evidence type="ECO:0000313" key="12">
    <source>
        <dbReference type="EMBL" id="ORY60979.1"/>
    </source>
</evidence>
<dbReference type="InterPro" id="IPR009939">
    <property type="entry name" value="Chitosanase_fungal"/>
</dbReference>
<keyword evidence="7" id="KW-0119">Carbohydrate metabolism</keyword>
<dbReference type="RefSeq" id="XP_040713206.1">
    <property type="nucleotide sequence ID" value="XM_040856504.1"/>
</dbReference>
<evidence type="ECO:0000256" key="4">
    <source>
        <dbReference type="ARBA" id="ARBA00022525"/>
    </source>
</evidence>
<comment type="caution">
    <text evidence="12">The sequence shown here is derived from an EMBL/GenBank/DDBJ whole genome shotgun (WGS) entry which is preliminary data.</text>
</comment>
<evidence type="ECO:0000256" key="10">
    <source>
        <dbReference type="RuleBase" id="RU361208"/>
    </source>
</evidence>
<dbReference type="STRING" id="1141098.A0A1Y2DP81"/>
<evidence type="ECO:0000256" key="8">
    <source>
        <dbReference type="ARBA" id="ARBA00023295"/>
    </source>
</evidence>
<protein>
    <recommendedName>
        <fullName evidence="10">Endo-chitosanase</fullName>
        <ecNumber evidence="10">3.2.1.132</ecNumber>
    </recommendedName>
</protein>
<evidence type="ECO:0000313" key="13">
    <source>
        <dbReference type="Proteomes" id="UP000193689"/>
    </source>
</evidence>
<sequence>MAWLIAFASARDIPPNVQHFYDRVRSQIECHRPLASGYSSYLSSPKTWSYCGEYHDDWHIVYISGREGLLANMDLTCAGVPGGVADTGACADGFEPETDGPTAFRDLVREEHPNLADLNPYVHPYVVFGNKGSFSGQPAFEPQDYGIVPLSLIAIVCNSQLIYGFWGDYNSDNRVGSAAVSVGTLCYGDGNFDYAHGFHDVLYIAFEGTQAKLGQLDANWTAETPREFEQSINPLGNRLINRILIDAAAKPSAMVYASIVMVVVAHVVVWLGLT</sequence>
<keyword evidence="8 10" id="KW-0326">Glycosidase</keyword>
<dbReference type="PANTHER" id="PTHR42061">
    <property type="entry name" value="ENDO-CHITOSANASE"/>
    <property type="match status" value="1"/>
</dbReference>
<comment type="similarity">
    <text evidence="3 10">Belongs to the glycosyl hydrolase 75 family.</text>
</comment>
<evidence type="ECO:0000256" key="9">
    <source>
        <dbReference type="ARBA" id="ARBA00023326"/>
    </source>
</evidence>
<dbReference type="EC" id="3.2.1.132" evidence="10"/>
<evidence type="ECO:0000256" key="1">
    <source>
        <dbReference type="ARBA" id="ARBA00000405"/>
    </source>
</evidence>
<keyword evidence="11" id="KW-0812">Transmembrane</keyword>
<dbReference type="GO" id="GO:0005576">
    <property type="term" value="C:extracellular region"/>
    <property type="evidence" value="ECO:0007669"/>
    <property type="project" value="UniProtKB-SubCell"/>
</dbReference>
<dbReference type="EMBL" id="MCFJ01000011">
    <property type="protein sequence ID" value="ORY60979.1"/>
    <property type="molecule type" value="Genomic_DNA"/>
</dbReference>
<evidence type="ECO:0000256" key="2">
    <source>
        <dbReference type="ARBA" id="ARBA00004613"/>
    </source>
</evidence>
<comment type="function">
    <text evidence="10">Chitosanase catalyzing the endo-type cleavage of chitosan, the deacylated form of chitin. Chitosanase may be crucial in the degradation of the deacetylated portion of chitin in the fungal cell wall.</text>
</comment>
<dbReference type="Proteomes" id="UP000193689">
    <property type="component" value="Unassembled WGS sequence"/>
</dbReference>
<keyword evidence="4" id="KW-0964">Secreted</keyword>
<evidence type="ECO:0000256" key="3">
    <source>
        <dbReference type="ARBA" id="ARBA00007799"/>
    </source>
</evidence>
<reference evidence="12 13" key="1">
    <citation type="submission" date="2016-07" db="EMBL/GenBank/DDBJ databases">
        <title>Pervasive Adenine N6-methylation of Active Genes in Fungi.</title>
        <authorList>
            <consortium name="DOE Joint Genome Institute"/>
            <person name="Mondo S.J."/>
            <person name="Dannebaum R.O."/>
            <person name="Kuo R.C."/>
            <person name="Labutti K."/>
            <person name="Haridas S."/>
            <person name="Kuo A."/>
            <person name="Salamov A."/>
            <person name="Ahrendt S.R."/>
            <person name="Lipzen A."/>
            <person name="Sullivan W."/>
            <person name="Andreopoulos W.B."/>
            <person name="Clum A."/>
            <person name="Lindquist E."/>
            <person name="Daum C."/>
            <person name="Ramamoorthy G.K."/>
            <person name="Gryganskyi A."/>
            <person name="Culley D."/>
            <person name="Magnuson J.K."/>
            <person name="James T.Y."/>
            <person name="O'Malley M.A."/>
            <person name="Stajich J.E."/>
            <person name="Spatafora J.W."/>
            <person name="Visel A."/>
            <person name="Grigoriev I.V."/>
        </authorList>
    </citation>
    <scope>NUCLEOTIDE SEQUENCE [LARGE SCALE GENOMIC DNA]</scope>
    <source>
        <strain evidence="12 13">CBS 129021</strain>
    </source>
</reference>
<evidence type="ECO:0000256" key="7">
    <source>
        <dbReference type="ARBA" id="ARBA00023277"/>
    </source>
</evidence>
<dbReference type="OrthoDB" id="4756206at2759"/>
<dbReference type="InParanoid" id="A0A1Y2DP81"/>